<protein>
    <submittedName>
        <fullName evidence="1">Uncharacterized protein</fullName>
    </submittedName>
</protein>
<name>A0A6M3IHY9_9ZZZZ</name>
<organism evidence="1">
    <name type="scientific">viral metagenome</name>
    <dbReference type="NCBI Taxonomy" id="1070528"/>
    <lineage>
        <taxon>unclassified sequences</taxon>
        <taxon>metagenomes</taxon>
        <taxon>organismal metagenomes</taxon>
    </lineage>
</organism>
<evidence type="ECO:0000313" key="1">
    <source>
        <dbReference type="EMBL" id="QJA57146.1"/>
    </source>
</evidence>
<accession>A0A6M3IHY9</accession>
<proteinExistence type="predicted"/>
<sequence>MTARNITIKRRWSEVVLPSGMVITIPPDDNMKQITVNDDIDPYATSANQEYPLGTRLEYGREKFRYALCGASNVEIGALCQSVVPLAGHINELCGTTAVGDTTIDFFPAAATTDDLAENELAQGYIYIYDAIGEGSKYRIKSHPAITGQTAGVLTLYDPIRILTTTGTSKATVMHNKFYKFIIHPASPTATPCGWTVTAVLATYYCWLQTKGPLTVLIDGTVVMGQEVRPSEDDDGAVAAMDYDEGTYAELGAVGQVMEIGADAAGGAATYGLIDARLE</sequence>
<dbReference type="EMBL" id="MT141256">
    <property type="protein sequence ID" value="QJA57146.1"/>
    <property type="molecule type" value="Genomic_DNA"/>
</dbReference>
<gene>
    <name evidence="1" type="ORF">MM415B01704_0014</name>
</gene>
<reference evidence="1" key="1">
    <citation type="submission" date="2020-03" db="EMBL/GenBank/DDBJ databases">
        <title>The deep terrestrial virosphere.</title>
        <authorList>
            <person name="Holmfeldt K."/>
            <person name="Nilsson E."/>
            <person name="Simone D."/>
            <person name="Lopez-Fernandez M."/>
            <person name="Wu X."/>
            <person name="de Brujin I."/>
            <person name="Lundin D."/>
            <person name="Andersson A."/>
            <person name="Bertilsson S."/>
            <person name="Dopson M."/>
        </authorList>
    </citation>
    <scope>NUCLEOTIDE SEQUENCE</scope>
    <source>
        <strain evidence="1">MM415B01704</strain>
    </source>
</reference>
<dbReference type="AlphaFoldDB" id="A0A6M3IHY9"/>